<dbReference type="PROSITE" id="PS50055">
    <property type="entry name" value="TYR_PHOSPHATASE_PTP"/>
    <property type="match status" value="2"/>
</dbReference>
<dbReference type="Gene3D" id="3.90.190.10">
    <property type="entry name" value="Protein tyrosine phosphatase superfamily"/>
    <property type="match status" value="3"/>
</dbReference>
<evidence type="ECO:0000256" key="5">
    <source>
        <dbReference type="ARBA" id="ARBA00022723"/>
    </source>
</evidence>
<dbReference type="SMART" id="SM00060">
    <property type="entry name" value="FN3"/>
    <property type="match status" value="3"/>
</dbReference>
<dbReference type="GO" id="GO:0016020">
    <property type="term" value="C:membrane"/>
    <property type="evidence" value="ECO:0007669"/>
    <property type="project" value="UniProtKB-SubCell"/>
</dbReference>
<dbReference type="CDD" id="cd20535">
    <property type="entry name" value="CYCLIN_CCNM_CCNQ_rpt2"/>
    <property type="match status" value="1"/>
</dbReference>
<dbReference type="GO" id="GO:0004725">
    <property type="term" value="F:protein tyrosine phosphatase activity"/>
    <property type="evidence" value="ECO:0007669"/>
    <property type="project" value="UniProtKB-EC"/>
</dbReference>
<dbReference type="SMART" id="SM00275">
    <property type="entry name" value="G_alpha"/>
    <property type="match status" value="1"/>
</dbReference>
<dbReference type="InterPro" id="IPR036116">
    <property type="entry name" value="FN3_sf"/>
</dbReference>
<dbReference type="WBParaSite" id="maker-E.canG7_contigs_6808-snap-gene-0.23-mRNA-1">
    <property type="protein sequence ID" value="maker-E.canG7_contigs_6808-snap-gene-0.23-mRNA-1"/>
    <property type="gene ID" value="EcG7_04570"/>
</dbReference>
<keyword evidence="18" id="KW-1133">Transmembrane helix</keyword>
<evidence type="ECO:0000259" key="20">
    <source>
        <dbReference type="PROSITE" id="PS50056"/>
    </source>
</evidence>
<dbReference type="SUPFAM" id="SSF47954">
    <property type="entry name" value="Cyclin-like"/>
    <property type="match status" value="2"/>
</dbReference>
<dbReference type="Proteomes" id="UP000887562">
    <property type="component" value="Unplaced"/>
</dbReference>
<evidence type="ECO:0000259" key="19">
    <source>
        <dbReference type="PROSITE" id="PS50055"/>
    </source>
</evidence>
<dbReference type="SUPFAM" id="SSF48726">
    <property type="entry name" value="Immunoglobulin"/>
    <property type="match status" value="1"/>
</dbReference>
<keyword evidence="7 15" id="KW-0547">Nucleotide-binding</keyword>
<organism evidence="23 24">
    <name type="scientific">Echinococcus canadensis</name>
    <dbReference type="NCBI Taxonomy" id="519352"/>
    <lineage>
        <taxon>Eukaryota</taxon>
        <taxon>Metazoa</taxon>
        <taxon>Spiralia</taxon>
        <taxon>Lophotrochozoa</taxon>
        <taxon>Platyhelminthes</taxon>
        <taxon>Cestoda</taxon>
        <taxon>Eucestoda</taxon>
        <taxon>Cyclophyllidea</taxon>
        <taxon>Taeniidae</taxon>
        <taxon>Echinococcus</taxon>
        <taxon>Echinococcus canadensis group</taxon>
    </lineage>
</organism>
<dbReference type="PRINTS" id="PR00318">
    <property type="entry name" value="GPROTEINA"/>
</dbReference>
<feature type="domain" description="Fibronectin type-III" evidence="22">
    <location>
        <begin position="704"/>
        <end position="801"/>
    </location>
</feature>
<feature type="binding site" evidence="15">
    <location>
        <begin position="189"/>
        <end position="195"/>
    </location>
    <ligand>
        <name>GTP</name>
        <dbReference type="ChEBI" id="CHEBI:37565"/>
    </ligand>
</feature>
<evidence type="ECO:0000256" key="9">
    <source>
        <dbReference type="ARBA" id="ARBA00022842"/>
    </source>
</evidence>
<dbReference type="PANTHER" id="PTHR19134:SF559">
    <property type="entry name" value="TYROSINE-PROTEIN PHOSPHATASE DOMAIN-CONTAINING PROTEIN"/>
    <property type="match status" value="1"/>
</dbReference>
<dbReference type="PROSITE" id="PS50853">
    <property type="entry name" value="FN3"/>
    <property type="match status" value="3"/>
</dbReference>
<keyword evidence="18" id="KW-0812">Transmembrane</keyword>
<keyword evidence="12 18" id="KW-0472">Membrane</keyword>
<evidence type="ECO:0000313" key="23">
    <source>
        <dbReference type="Proteomes" id="UP000887562"/>
    </source>
</evidence>
<evidence type="ECO:0000256" key="11">
    <source>
        <dbReference type="ARBA" id="ARBA00023134"/>
    </source>
</evidence>
<feature type="binding site" evidence="15">
    <location>
        <begin position="214"/>
        <end position="218"/>
    </location>
    <ligand>
        <name>GTP</name>
        <dbReference type="ChEBI" id="CHEBI:37565"/>
    </ligand>
</feature>
<dbReference type="Pfam" id="PF00041">
    <property type="entry name" value="fn3"/>
    <property type="match status" value="2"/>
</dbReference>
<dbReference type="GO" id="GO:0005525">
    <property type="term" value="F:GTP binding"/>
    <property type="evidence" value="ECO:0007669"/>
    <property type="project" value="UniProtKB-KW"/>
</dbReference>
<dbReference type="GO" id="GO:0031683">
    <property type="term" value="F:G-protein beta/gamma-subunit complex binding"/>
    <property type="evidence" value="ECO:0007669"/>
    <property type="project" value="InterPro"/>
</dbReference>
<dbReference type="Pfam" id="PF00102">
    <property type="entry name" value="Y_phosphatase"/>
    <property type="match status" value="4"/>
</dbReference>
<proteinExistence type="inferred from homology"/>
<feature type="binding site" evidence="16">
    <location>
        <position position="195"/>
    </location>
    <ligand>
        <name>Mg(2+)</name>
        <dbReference type="ChEBI" id="CHEBI:18420"/>
    </ligand>
</feature>
<evidence type="ECO:0000256" key="10">
    <source>
        <dbReference type="ARBA" id="ARBA00022912"/>
    </source>
</evidence>
<dbReference type="GO" id="GO:0046872">
    <property type="term" value="F:metal ion binding"/>
    <property type="evidence" value="ECO:0007669"/>
    <property type="project" value="UniProtKB-KW"/>
</dbReference>
<evidence type="ECO:0000256" key="2">
    <source>
        <dbReference type="ARBA" id="ARBA00007172"/>
    </source>
</evidence>
<dbReference type="InterPro" id="IPR001019">
    <property type="entry name" value="Gprotein_alpha_su"/>
</dbReference>
<dbReference type="SUPFAM" id="SSF52540">
    <property type="entry name" value="P-loop containing nucleoside triphosphate hydrolases"/>
    <property type="match status" value="1"/>
</dbReference>
<sequence>MDCFSGEDKRRNDYFLRIMQQHGIENRSVHRILLIGTGESGKSTFVKQLKLLSSPHGTFPEAYRSKFLTEIQRNIIQALANICTFMIAEDIPLENSHSEEMVDLQRKVIKIYEEVRTNPDAIARYTVDADSETRDKFFGMCASLWSDQAVRATQERGNEFQQIDSASYFLEKLNDLRQPDYLPNDKDVLQCRTRTLGIHTESLVYNGIPFELVDVGGQREQRAKWIEAMTDGVTAVIFLTDASAYDTMLEEDHSVNRLRESYQLLGQVWTKSLLRDKSFILFLNKQDKLADKVRSGKNPILKFFPEYKKGQVKFTITFLSELLMQKKKKKGEMEVWKKHFSYFLPAASNAVLGRQDEMGAMSMEEVSMEEYNEVQTTLNKALHGEAITTWPLTGDVRESTIDTLMNDIEFMQLFRKLMSVALYRTVTVTHFIKTLFLAQCEETKTRKIYPFPTTAIDKRNVIRVFDSCKEILQGKALTCLHLMTQIPTAVLQYVSCLIVLMLVAHLFPIHHSVRSGSNVSLSCPLSGPLSSQGSVLWLGPFNHTLNSTDTPQLDNVAISSDRLDIFNVSRSHEGNYSCFRDGDSTAFWTLFVLDIPTLPNNLRLSALNQSTIFLRWKNDRQVPNSLIYEIQVTGPQNKSSSVSAAQQKLVVNGLSPYSKYFVRLTPRDPIGLGPVSLNGSVCTKPGTPTAAPNITLTSFTNTSATFNLSAGDITPLSDNSFSCPGSYKPPEHLFGPFLGFRLALEMLFFRKTINVTLINNQTESYTVEQLLPYTSYRVNVSIYNGRTFGPPSVLNFTTREGLPDPPLLQVESRSIDSLRVSLTSSDNRGVVLGYLIKWTECSNSSTVASAETKETYFAIQGLRNATCYQMQAAARTSVGLGDFSLLTQDFTSCPDFPPPTLFNISATSEGIKVSWVYADPPSSPDGNHCFLACMQSTISSICEEVTFNSTFRDNGIFSYTFPFRGVNLLGGQEIVLKFTVRSVCRPRDCKIDWPCQALGATSNVLQLDLDHLAELFSRPAEFGELSDKAIGGIIGAVFAIFLMLCCVGALSIFYCRSSRVYKRRGGVGGLGDDFGVGCGGGDRTDDARTPLVTPKMRSFEDSPYKPIPAERLAQHVASYHVDDDAGYQAEFEAIEQSVRTSWPTSVARLPDNMAKNRYTNVFPLIREFFALLIHGYSQLELSAASFAFRAHPEFVYDHTRVILKNGRKSDYINANYVDITKEKVPTDPSYLLRRRPSKQKLRTGNLQTVEREGAMFSSAHSMLQAVCLLMAVDSPLALGFCRPRAFIAAQGPKDTTFDDFWQMRKCDQYWPSSGPQTYGNISVQMLSEDYLACYVARVFLVKNVKCKKFAKERIVRHYQYTDWRDFDVPPSPLPVLVFVKTTIKEWTPSRGPIIVHCRSAPLASLSISAILVAYGGRTVESLVIATLNVFQTGNTTITGTVRPLQPLGQPRRFLFLASPTLIRRARSPTRLELSHISLPPVPPSSRRPCLCSLYTCPTDATSPCLIFPLSVQLLSFNFRAQWRFLQLYTEFMRLFPRDVNKSGCGIARHYKSSILHYFPKVYNWIASSALFFSAGVGRTGTYICIESLIRQLEAEKQVNIRGFLEHIRQQRMKLVQTEQQYAFIHDALREYLLCPEHEILAMSFPAYVQCLRLPDAAGICTDHLPRVYEFTEARKPVNVTKNRLSRRLLPTDSRRVVLPSEGGVEGASYINASVVQGYHRLQEFIVTQHPIPGTTEADFWRMVWDKNSSLVVVLSSEQADLFPDFWPIGVHDPREIGWLRVSFCNSEEVSEGLTRYEFLLSSSREDYALTCQLWRLHAWPTTVTEEACGDFLRLHSILVSNRTSAANGSTIVVDGYGGNRAGIFVAVNFLINQLTLSGYIDVYYIVKMLHLQRTGIFESPADLDFIYSVMEQFLLEMQQQDDSSSFLGNDTSSSPGYANLSLFNGKLLSPVTYNSKPSSANGDAIPPKSTLFPFSATSLEMGDGLNAVEKTGRREVDVEETESTLELHSLTSDTNVGDVSISPSLIGVLTSVKRPLNNGFIVKEMVLPPPLPPPPNQSPPPWPPRGNLEMGVGEVNEGEDPTPTTSLVVEGGSNLNLDDVDIVDGVNVDDTELTMTRQDSLNSGSLSPISIFPSYLVQSLLPLPASPHFAIFVPPDVRAMSSVSPTSNRPVLGPQSSIPSSSTGGGVPRQPPPVRLPVPKRPPLTPSAIFTLIQTIKETGRRLGMSDCAVATACTLFHRMVRVLTVGEETGPFAAMTMSGDSELAAAQPATYSVTNDNPLPSAIDGSIRSSLGDVDPYTMAMACISLGAKVQEEHQRLRDVIVAYYRTLHKTKRPPLEVGEEYDRLRVSLVSAELFLMRLLGYAVRTRADLPHAYLLHYLSALLHWIGKGIAHPPETGAGDGDVDTGGMYASHSALALARLPGLAWAILMDSYHAPLCVDYAPEYIAASILHLALRIAGVEVPGNRHSESAWWQAISDSLSRETVEQIQLKVMDIYAVDDRINAMANYRPDEEDDY</sequence>
<evidence type="ECO:0000313" key="24">
    <source>
        <dbReference type="WBParaSite" id="maker-E.canG7_contigs_6808-snap-gene-0.23-mRNA-1"/>
    </source>
</evidence>
<dbReference type="SMART" id="SM00404">
    <property type="entry name" value="PTPc_motif"/>
    <property type="match status" value="2"/>
</dbReference>
<dbReference type="InterPro" id="IPR003961">
    <property type="entry name" value="FN3_dom"/>
</dbReference>
<feature type="domain" description="Tyrosine-protein phosphatase" evidence="19">
    <location>
        <begin position="1673"/>
        <end position="1913"/>
    </location>
</feature>
<evidence type="ECO:0000259" key="22">
    <source>
        <dbReference type="PROSITE" id="PS50853"/>
    </source>
</evidence>
<dbReference type="InterPro" id="IPR048055">
    <property type="entry name" value="Cyclin-Q_first_cyclin_box"/>
</dbReference>
<feature type="domain" description="Tyrosine-protein phosphatase" evidence="19">
    <location>
        <begin position="1127"/>
        <end position="1631"/>
    </location>
</feature>
<evidence type="ECO:0000256" key="4">
    <source>
        <dbReference type="ARBA" id="ARBA00013064"/>
    </source>
</evidence>
<dbReference type="SMART" id="SM00194">
    <property type="entry name" value="PTPc"/>
    <property type="match status" value="2"/>
</dbReference>
<feature type="binding site" evidence="15">
    <location>
        <begin position="164"/>
        <end position="165"/>
    </location>
    <ligand>
        <name>GTP</name>
        <dbReference type="ChEBI" id="CHEBI:37565"/>
    </ligand>
</feature>
<keyword evidence="23" id="KW-1185">Reference proteome</keyword>
<dbReference type="InterPro" id="IPR013783">
    <property type="entry name" value="Ig-like_fold"/>
</dbReference>
<evidence type="ECO:0000256" key="18">
    <source>
        <dbReference type="SAM" id="Phobius"/>
    </source>
</evidence>
<dbReference type="CDD" id="cd20534">
    <property type="entry name" value="CYCLIN_CCNM_CCNQ_rpt1"/>
    <property type="match status" value="1"/>
</dbReference>
<reference evidence="24" key="1">
    <citation type="submission" date="2022-11" db="UniProtKB">
        <authorList>
            <consortium name="WormBaseParasite"/>
        </authorList>
    </citation>
    <scope>IDENTIFICATION</scope>
</reference>
<keyword evidence="10" id="KW-0904">Protein phosphatase</keyword>
<evidence type="ECO:0000256" key="15">
    <source>
        <dbReference type="PIRSR" id="PIRSR601019-1"/>
    </source>
</evidence>
<evidence type="ECO:0000256" key="13">
    <source>
        <dbReference type="ARBA" id="ARBA00023224"/>
    </source>
</evidence>
<feature type="binding site" evidence="16">
    <location>
        <position position="43"/>
    </location>
    <ligand>
        <name>Mg(2+)</name>
        <dbReference type="ChEBI" id="CHEBI:18420"/>
    </ligand>
</feature>
<dbReference type="InterPro" id="IPR048053">
    <property type="entry name" value="Cyclin-Q_second_cyclin_box"/>
</dbReference>
<dbReference type="Gene3D" id="1.10.400.10">
    <property type="entry name" value="GI Alpha 1, domain 2-like"/>
    <property type="match status" value="1"/>
</dbReference>
<comment type="subcellular location">
    <subcellularLocation>
        <location evidence="1">Membrane</location>
        <topology evidence="1">Single-pass membrane protein</topology>
    </subcellularLocation>
</comment>
<dbReference type="SMART" id="SM00409">
    <property type="entry name" value="IG"/>
    <property type="match status" value="1"/>
</dbReference>
<feature type="compositionally biased region" description="Pro residues" evidence="17">
    <location>
        <begin position="2189"/>
        <end position="2201"/>
    </location>
</feature>
<dbReference type="PROSITE" id="PS50835">
    <property type="entry name" value="IG_LIKE"/>
    <property type="match status" value="1"/>
</dbReference>
<keyword evidence="11 15" id="KW-0342">GTP-binding</keyword>
<keyword evidence="8" id="KW-0378">Hydrolase</keyword>
<dbReference type="InterPro" id="IPR003595">
    <property type="entry name" value="Tyr_Pase_cat"/>
</dbReference>
<dbReference type="CDD" id="cd00063">
    <property type="entry name" value="FN3"/>
    <property type="match status" value="3"/>
</dbReference>
<evidence type="ECO:0000259" key="21">
    <source>
        <dbReference type="PROSITE" id="PS50835"/>
    </source>
</evidence>
<evidence type="ECO:0000256" key="12">
    <source>
        <dbReference type="ARBA" id="ARBA00023136"/>
    </source>
</evidence>
<dbReference type="SUPFAM" id="SSF52799">
    <property type="entry name" value="(Phosphotyrosine protein) phosphatases II"/>
    <property type="match status" value="3"/>
</dbReference>
<dbReference type="CDD" id="cd00066">
    <property type="entry name" value="G-alpha"/>
    <property type="match status" value="1"/>
</dbReference>
<evidence type="ECO:0000256" key="3">
    <source>
        <dbReference type="ARBA" id="ARBA00011356"/>
    </source>
</evidence>
<keyword evidence="9 16" id="KW-0460">Magnesium</keyword>
<feature type="transmembrane region" description="Helical" evidence="18">
    <location>
        <begin position="1029"/>
        <end position="1054"/>
    </location>
</feature>
<dbReference type="InterPro" id="IPR036179">
    <property type="entry name" value="Ig-like_dom_sf"/>
</dbReference>
<feature type="region of interest" description="Disordered" evidence="17">
    <location>
        <begin position="2160"/>
        <end position="2201"/>
    </location>
</feature>
<keyword evidence="5 16" id="KW-0479">Metal-binding</keyword>
<feature type="compositionally biased region" description="Polar residues" evidence="17">
    <location>
        <begin position="2161"/>
        <end position="2182"/>
    </location>
</feature>
<dbReference type="GO" id="GO:0003924">
    <property type="term" value="F:GTPase activity"/>
    <property type="evidence" value="ECO:0007669"/>
    <property type="project" value="InterPro"/>
</dbReference>
<name>A0A915EVD7_9CEST</name>
<dbReference type="Gene3D" id="1.10.472.10">
    <property type="entry name" value="Cyclin-like"/>
    <property type="match status" value="2"/>
</dbReference>
<evidence type="ECO:0000256" key="8">
    <source>
        <dbReference type="ARBA" id="ARBA00022801"/>
    </source>
</evidence>
<dbReference type="InterPro" id="IPR029021">
    <property type="entry name" value="Prot-tyrosine_phosphatase-like"/>
</dbReference>
<dbReference type="Gene3D" id="2.60.40.10">
    <property type="entry name" value="Immunoglobulins"/>
    <property type="match status" value="4"/>
</dbReference>
<dbReference type="GO" id="GO:0007186">
    <property type="term" value="P:G protein-coupled receptor signaling pathway"/>
    <property type="evidence" value="ECO:0007669"/>
    <property type="project" value="InterPro"/>
</dbReference>
<dbReference type="Gene3D" id="3.40.50.300">
    <property type="entry name" value="P-loop containing nucleotide triphosphate hydrolases"/>
    <property type="match status" value="2"/>
</dbReference>
<evidence type="ECO:0000256" key="1">
    <source>
        <dbReference type="ARBA" id="ARBA00004167"/>
    </source>
</evidence>
<keyword evidence="13" id="KW-0807">Transducer</keyword>
<dbReference type="SUPFAM" id="SSF47895">
    <property type="entry name" value="Transducin (alpha subunit), insertion domain"/>
    <property type="match status" value="1"/>
</dbReference>
<comment type="catalytic activity">
    <reaction evidence="14">
        <text>O-phospho-L-tyrosyl-[protein] + H2O = L-tyrosyl-[protein] + phosphate</text>
        <dbReference type="Rhea" id="RHEA:10684"/>
        <dbReference type="Rhea" id="RHEA-COMP:10136"/>
        <dbReference type="Rhea" id="RHEA-COMP:20101"/>
        <dbReference type="ChEBI" id="CHEBI:15377"/>
        <dbReference type="ChEBI" id="CHEBI:43474"/>
        <dbReference type="ChEBI" id="CHEBI:46858"/>
        <dbReference type="ChEBI" id="CHEBI:61978"/>
        <dbReference type="EC" id="3.1.3.48"/>
    </reaction>
</comment>
<protein>
    <recommendedName>
        <fullName evidence="4">protein-tyrosine-phosphatase</fullName>
        <ecNumber evidence="4">3.1.3.48</ecNumber>
    </recommendedName>
</protein>
<evidence type="ECO:0000256" key="16">
    <source>
        <dbReference type="PIRSR" id="PIRSR601019-2"/>
    </source>
</evidence>
<feature type="binding site" evidence="15">
    <location>
        <begin position="39"/>
        <end position="44"/>
    </location>
    <ligand>
        <name>GTP</name>
        <dbReference type="ChEBI" id="CHEBI:37565"/>
    </ligand>
</feature>
<dbReference type="FunFam" id="3.40.50.300:FF:006178">
    <property type="entry name" value="Guanine nucleotide-binding protein G(s) subunit alpha isoforms short"/>
    <property type="match status" value="1"/>
</dbReference>
<feature type="domain" description="Fibronectin type-III" evidence="22">
    <location>
        <begin position="802"/>
        <end position="895"/>
    </location>
</feature>
<dbReference type="SUPFAM" id="SSF49265">
    <property type="entry name" value="Fibronectin type III"/>
    <property type="match status" value="2"/>
</dbReference>
<dbReference type="InterPro" id="IPR003599">
    <property type="entry name" value="Ig_sub"/>
</dbReference>
<dbReference type="PANTHER" id="PTHR19134">
    <property type="entry name" value="RECEPTOR-TYPE TYROSINE-PROTEIN PHOSPHATASE"/>
    <property type="match status" value="1"/>
</dbReference>
<feature type="domain" description="Ig-like" evidence="21">
    <location>
        <begin position="487"/>
        <end position="578"/>
    </location>
</feature>
<comment type="subunit">
    <text evidence="3">G proteins are composed of 3 units; alpha, beta and gamma. The alpha chain contains the guanine nucleotide binding site.</text>
</comment>
<dbReference type="InterPro" id="IPR011025">
    <property type="entry name" value="GproteinA_insert"/>
</dbReference>
<feature type="binding site" evidence="15">
    <location>
        <begin position="284"/>
        <end position="287"/>
    </location>
    <ligand>
        <name>GTP</name>
        <dbReference type="ChEBI" id="CHEBI:37565"/>
    </ligand>
</feature>
<dbReference type="InterPro" id="IPR050348">
    <property type="entry name" value="Protein-Tyr_Phosphatase"/>
</dbReference>
<dbReference type="InterPro" id="IPR000242">
    <property type="entry name" value="PTP_cat"/>
</dbReference>
<feature type="domain" description="Tyrosine specific protein phosphatases" evidence="20">
    <location>
        <begin position="1573"/>
        <end position="1622"/>
    </location>
</feature>
<dbReference type="InterPro" id="IPR027417">
    <property type="entry name" value="P-loop_NTPase"/>
</dbReference>
<dbReference type="EC" id="3.1.3.48" evidence="4"/>
<dbReference type="InterPro" id="IPR036915">
    <property type="entry name" value="Cyclin-like_sf"/>
</dbReference>
<evidence type="ECO:0000256" key="7">
    <source>
        <dbReference type="ARBA" id="ARBA00022741"/>
    </source>
</evidence>
<dbReference type="InterPro" id="IPR000387">
    <property type="entry name" value="Tyr_Pase_dom"/>
</dbReference>
<evidence type="ECO:0000256" key="14">
    <source>
        <dbReference type="ARBA" id="ARBA00051722"/>
    </source>
</evidence>
<evidence type="ECO:0000256" key="17">
    <source>
        <dbReference type="SAM" id="MobiDB-lite"/>
    </source>
</evidence>
<feature type="domain" description="Fibronectin type-III" evidence="22">
    <location>
        <begin position="598"/>
        <end position="686"/>
    </location>
</feature>
<evidence type="ECO:0000256" key="6">
    <source>
        <dbReference type="ARBA" id="ARBA00022729"/>
    </source>
</evidence>
<comment type="similarity">
    <text evidence="2">Belongs to the G-alpha family. G(s) subfamily.</text>
</comment>
<dbReference type="PROSITE" id="PS51882">
    <property type="entry name" value="G_ALPHA"/>
    <property type="match status" value="1"/>
</dbReference>
<accession>A0A915EVD7</accession>
<dbReference type="Pfam" id="PF00503">
    <property type="entry name" value="G-alpha"/>
    <property type="match status" value="1"/>
</dbReference>
<keyword evidence="6" id="KW-0732">Signal</keyword>
<dbReference type="PROSITE" id="PS50056">
    <property type="entry name" value="TYR_PHOSPHATASE_2"/>
    <property type="match status" value="1"/>
</dbReference>
<dbReference type="InterPro" id="IPR007110">
    <property type="entry name" value="Ig-like_dom"/>
</dbReference>